<accession>A0A371DR93</accession>
<evidence type="ECO:0000256" key="1">
    <source>
        <dbReference type="SAM" id="MobiDB-lite"/>
    </source>
</evidence>
<dbReference type="EMBL" id="KZ857383">
    <property type="protein sequence ID" value="RDX55014.1"/>
    <property type="molecule type" value="Genomic_DNA"/>
</dbReference>
<dbReference type="STRING" id="139420.A0A371DR93"/>
<name>A0A371DR93_9APHY</name>
<feature type="compositionally biased region" description="Low complexity" evidence="1">
    <location>
        <begin position="78"/>
        <end position="87"/>
    </location>
</feature>
<feature type="region of interest" description="Disordered" evidence="1">
    <location>
        <begin position="284"/>
        <end position="321"/>
    </location>
</feature>
<feature type="compositionally biased region" description="Low complexity" evidence="1">
    <location>
        <begin position="303"/>
        <end position="321"/>
    </location>
</feature>
<feature type="compositionally biased region" description="Basic and acidic residues" evidence="1">
    <location>
        <begin position="91"/>
        <end position="105"/>
    </location>
</feature>
<evidence type="ECO:0000313" key="3">
    <source>
        <dbReference type="EMBL" id="RDX55014.1"/>
    </source>
</evidence>
<organism evidence="3 4">
    <name type="scientific">Lentinus brumalis</name>
    <dbReference type="NCBI Taxonomy" id="2498619"/>
    <lineage>
        <taxon>Eukaryota</taxon>
        <taxon>Fungi</taxon>
        <taxon>Dikarya</taxon>
        <taxon>Basidiomycota</taxon>
        <taxon>Agaricomycotina</taxon>
        <taxon>Agaricomycetes</taxon>
        <taxon>Polyporales</taxon>
        <taxon>Polyporaceae</taxon>
        <taxon>Lentinus</taxon>
    </lineage>
</organism>
<feature type="region of interest" description="Disordered" evidence="1">
    <location>
        <begin position="492"/>
        <end position="554"/>
    </location>
</feature>
<feature type="compositionally biased region" description="Polar residues" evidence="1">
    <location>
        <begin position="19"/>
        <end position="30"/>
    </location>
</feature>
<proteinExistence type="predicted"/>
<protein>
    <recommendedName>
        <fullName evidence="2">GLTSCR protein conserved domain-containing protein</fullName>
    </recommendedName>
</protein>
<feature type="region of interest" description="Disordered" evidence="1">
    <location>
        <begin position="1"/>
        <end position="105"/>
    </location>
</feature>
<evidence type="ECO:0000259" key="2">
    <source>
        <dbReference type="Pfam" id="PF15249"/>
    </source>
</evidence>
<gene>
    <name evidence="3" type="ORF">OH76DRAFT_1429307</name>
</gene>
<feature type="compositionally biased region" description="Low complexity" evidence="1">
    <location>
        <begin position="41"/>
        <end position="51"/>
    </location>
</feature>
<keyword evidence="4" id="KW-1185">Reference proteome</keyword>
<feature type="domain" description="GLTSCR protein conserved" evidence="2">
    <location>
        <begin position="149"/>
        <end position="269"/>
    </location>
</feature>
<feature type="compositionally biased region" description="Polar residues" evidence="1">
    <location>
        <begin position="1"/>
        <end position="12"/>
    </location>
</feature>
<reference evidence="3 4" key="1">
    <citation type="journal article" date="2018" name="Biotechnol. Biofuels">
        <title>Integrative visual omics of the white-rot fungus Polyporus brumalis exposes the biotechnological potential of its oxidative enzymes for delignifying raw plant biomass.</title>
        <authorList>
            <person name="Miyauchi S."/>
            <person name="Rancon A."/>
            <person name="Drula E."/>
            <person name="Hage H."/>
            <person name="Chaduli D."/>
            <person name="Favel A."/>
            <person name="Grisel S."/>
            <person name="Henrissat B."/>
            <person name="Herpoel-Gimbert I."/>
            <person name="Ruiz-Duenas F.J."/>
            <person name="Chevret D."/>
            <person name="Hainaut M."/>
            <person name="Lin J."/>
            <person name="Wang M."/>
            <person name="Pangilinan J."/>
            <person name="Lipzen A."/>
            <person name="Lesage-Meessen L."/>
            <person name="Navarro D."/>
            <person name="Riley R."/>
            <person name="Grigoriev I.V."/>
            <person name="Zhou S."/>
            <person name="Raouche S."/>
            <person name="Rosso M.N."/>
        </authorList>
    </citation>
    <scope>NUCLEOTIDE SEQUENCE [LARGE SCALE GENOMIC DNA]</scope>
    <source>
        <strain evidence="3 4">BRFM 1820</strain>
    </source>
</reference>
<sequence length="554" mass="57383">MSSIAGPSSHAYSSFPAATRQSPAISTTLRRIQDAPDYSYPATPVLTTAPTTAPPTPVVRSSSGATDAREISVDPAASVNGSVVNGVNGRGEARPVKEEPRDAKEGVAADLDAVRTRTIALGKKHGRSDDELEAMVQTAARIAARLAEDQRAALSPDVDNPFTDELDVLNRLLPYHVFQQPKEDLDVLIQHGTPLPSRKGKRKATEEDLLREEIADTKFALECWKRKRGLERRLMKARINTGKRASPDDQAYVLAQAVLEAERAETAALSAELKAARAELDKIEREKRAAAPPPSTPAPKPTPTIRTSNASSYYSPSTTSTPTTATFMPPYRPPYSYSYSQYPSTQYSYNPHAYGTYTPTTTAPYGSVPQTPATPATTYNPTAGYATATPTSAASAQVQQAQASPASAISNAAIPVQLPVNSLPALAALGIVPVAAASVPPAGQPQPPAVIRSTNGSMLSLEINLSLLQSAQMSGLVLILNALTSRGVNVDGSTSAGTATSASTNGSNGVVASNSTASASAGPVATSSASATATAASTPSTSSGSASPASVSAS</sequence>
<dbReference type="Proteomes" id="UP000256964">
    <property type="component" value="Unassembled WGS sequence"/>
</dbReference>
<dbReference type="AlphaFoldDB" id="A0A371DR93"/>
<feature type="compositionally biased region" description="Pro residues" evidence="1">
    <location>
        <begin position="291"/>
        <end position="302"/>
    </location>
</feature>
<dbReference type="Pfam" id="PF15249">
    <property type="entry name" value="GLTSCR1"/>
    <property type="match status" value="1"/>
</dbReference>
<evidence type="ECO:0000313" key="4">
    <source>
        <dbReference type="Proteomes" id="UP000256964"/>
    </source>
</evidence>
<dbReference type="OrthoDB" id="2556847at2759"/>
<dbReference type="InterPro" id="IPR015671">
    <property type="entry name" value="GSCR1_dom"/>
</dbReference>